<keyword evidence="4" id="KW-1185">Reference proteome</keyword>
<protein>
    <submittedName>
        <fullName evidence="2">Sugar ABC transporter substrate-binding protein</fullName>
    </submittedName>
</protein>
<dbReference type="SUPFAM" id="SSF50475">
    <property type="entry name" value="FMN-binding split barrel"/>
    <property type="match status" value="1"/>
</dbReference>
<comment type="caution">
    <text evidence="3">The sequence shown here is derived from an EMBL/GenBank/DDBJ whole genome shotgun (WGS) entry which is preliminary data.</text>
</comment>
<dbReference type="OrthoDB" id="6196741at2"/>
<evidence type="ECO:0000313" key="5">
    <source>
        <dbReference type="Proteomes" id="UP000321429"/>
    </source>
</evidence>
<reference evidence="2 5" key="2">
    <citation type="submission" date="2019-07" db="EMBL/GenBank/DDBJ databases">
        <title>Whole genome shotgun sequence of Lactobacillus siliginis NBRC 101315.</title>
        <authorList>
            <person name="Hosoyama A."/>
            <person name="Uohara A."/>
            <person name="Ohji S."/>
            <person name="Ichikawa N."/>
        </authorList>
    </citation>
    <scope>NUCLEOTIDE SEQUENCE [LARGE SCALE GENOMIC DNA]</scope>
    <source>
        <strain evidence="2 5">NBRC 101315</strain>
    </source>
</reference>
<dbReference type="Gene3D" id="2.30.110.10">
    <property type="entry name" value="Electron Transport, Fmn-binding Protein, Chain A"/>
    <property type="match status" value="1"/>
</dbReference>
<dbReference type="RefSeq" id="WP_057811171.1">
    <property type="nucleotide sequence ID" value="NZ_BJUD01000010.1"/>
</dbReference>
<dbReference type="InterPro" id="IPR011576">
    <property type="entry name" value="Pyridox_Oxase_N"/>
</dbReference>
<feature type="domain" description="Pyridoxamine 5'-phosphate oxidase N-terminal" evidence="1">
    <location>
        <begin position="5"/>
        <end position="98"/>
    </location>
</feature>
<dbReference type="PATRIC" id="fig|348151.3.peg.450"/>
<dbReference type="AlphaFoldDB" id="A0A0R2KZN5"/>
<dbReference type="Proteomes" id="UP000321429">
    <property type="component" value="Unassembled WGS sequence"/>
</dbReference>
<dbReference type="STRING" id="348151.IV55_GL000442"/>
<evidence type="ECO:0000313" key="4">
    <source>
        <dbReference type="Proteomes" id="UP000051139"/>
    </source>
</evidence>
<dbReference type="PANTHER" id="PTHR40660:SF1">
    <property type="entry name" value="5'-PHOSPHATE OXIDASE PUTATIVE DOMAIN-CONTAINING PROTEIN-RELATED"/>
    <property type="match status" value="1"/>
</dbReference>
<evidence type="ECO:0000313" key="3">
    <source>
        <dbReference type="EMBL" id="KRN94898.1"/>
    </source>
</evidence>
<dbReference type="PANTHER" id="PTHR40660">
    <property type="entry name" value="5'-PHOSPHATE OXIDASE PUTATIVE DOMAIN-CONTAINING PROTEIN-RELATED"/>
    <property type="match status" value="1"/>
</dbReference>
<dbReference type="EMBL" id="BJUD01000010">
    <property type="protein sequence ID" value="GEK28475.1"/>
    <property type="molecule type" value="Genomic_DNA"/>
</dbReference>
<dbReference type="InterPro" id="IPR012349">
    <property type="entry name" value="Split_barrel_FMN-bd"/>
</dbReference>
<name>A0A0R2KZN5_9LACO</name>
<reference evidence="3 4" key="1">
    <citation type="journal article" date="2015" name="Genome Announc.">
        <title>Expanding the biotechnology potential of lactobacilli through comparative genomics of 213 strains and associated genera.</title>
        <authorList>
            <person name="Sun Z."/>
            <person name="Harris H.M."/>
            <person name="McCann A."/>
            <person name="Guo C."/>
            <person name="Argimon S."/>
            <person name="Zhang W."/>
            <person name="Yang X."/>
            <person name="Jeffery I.B."/>
            <person name="Cooney J.C."/>
            <person name="Kagawa T.F."/>
            <person name="Liu W."/>
            <person name="Song Y."/>
            <person name="Salvetti E."/>
            <person name="Wrobel A."/>
            <person name="Rasinkangas P."/>
            <person name="Parkhill J."/>
            <person name="Rea M.C."/>
            <person name="O'Sullivan O."/>
            <person name="Ritari J."/>
            <person name="Douillard F.P."/>
            <person name="Paul Ross R."/>
            <person name="Yang R."/>
            <person name="Briner A.E."/>
            <person name="Felis G.E."/>
            <person name="de Vos W.M."/>
            <person name="Barrangou R."/>
            <person name="Klaenhammer T.R."/>
            <person name="Caufield P.W."/>
            <person name="Cui Y."/>
            <person name="Zhang H."/>
            <person name="O'Toole P.W."/>
        </authorList>
    </citation>
    <scope>NUCLEOTIDE SEQUENCE [LARGE SCALE GENOMIC DNA]</scope>
    <source>
        <strain evidence="3 4">DSM 22696</strain>
    </source>
</reference>
<dbReference type="Proteomes" id="UP000051139">
    <property type="component" value="Unassembled WGS sequence"/>
</dbReference>
<dbReference type="EMBL" id="JQCB01000012">
    <property type="protein sequence ID" value="KRN94898.1"/>
    <property type="molecule type" value="Genomic_DNA"/>
</dbReference>
<sequence length="138" mass="15027">MAKLTEDMKQLIADGFPFIATVDEAGNPQIGPKGTLRVLDDEHLIYNEETGRQAWHNLQANHKVAVAVHPYPGMKGIRVEGKATIYTEGQVFDDAHQFAVDKKLPDLIGAVVITVDRIVSLDAGPDAGKELANEPVKD</sequence>
<evidence type="ECO:0000313" key="2">
    <source>
        <dbReference type="EMBL" id="GEK28475.1"/>
    </source>
</evidence>
<gene>
    <name evidence="3" type="ORF">IV55_GL000442</name>
    <name evidence="2" type="ORF">LSI01_07860</name>
</gene>
<evidence type="ECO:0000259" key="1">
    <source>
        <dbReference type="Pfam" id="PF01243"/>
    </source>
</evidence>
<organism evidence="3 4">
    <name type="scientific">Furfurilactobacillus siliginis</name>
    <dbReference type="NCBI Taxonomy" id="348151"/>
    <lineage>
        <taxon>Bacteria</taxon>
        <taxon>Bacillati</taxon>
        <taxon>Bacillota</taxon>
        <taxon>Bacilli</taxon>
        <taxon>Lactobacillales</taxon>
        <taxon>Lactobacillaceae</taxon>
        <taxon>Furfurilactobacillus</taxon>
    </lineage>
</organism>
<accession>A0A0R2KZN5</accession>
<proteinExistence type="predicted"/>
<dbReference type="Pfam" id="PF01243">
    <property type="entry name" value="PNPOx_N"/>
    <property type="match status" value="1"/>
</dbReference>